<evidence type="ECO:0000313" key="3">
    <source>
        <dbReference type="Proteomes" id="UP000475862"/>
    </source>
</evidence>
<comment type="caution">
    <text evidence="2">The sequence shown here is derived from an EMBL/GenBank/DDBJ whole genome shotgun (WGS) entry which is preliminary data.</text>
</comment>
<name>A0A6G0T270_APHGL</name>
<keyword evidence="1" id="KW-0812">Transmembrane</keyword>
<evidence type="ECO:0000313" key="2">
    <source>
        <dbReference type="EMBL" id="KAE9524733.1"/>
    </source>
</evidence>
<accession>A0A6G0T270</accession>
<dbReference type="Proteomes" id="UP000475862">
    <property type="component" value="Unassembled WGS sequence"/>
</dbReference>
<evidence type="ECO:0000256" key="1">
    <source>
        <dbReference type="SAM" id="Phobius"/>
    </source>
</evidence>
<dbReference type="EMBL" id="VYZN01000065">
    <property type="protein sequence ID" value="KAE9524733.1"/>
    <property type="molecule type" value="Genomic_DNA"/>
</dbReference>
<protein>
    <submittedName>
        <fullName evidence="2">Uncharacterized protein</fullName>
    </submittedName>
</protein>
<organism evidence="2 3">
    <name type="scientific">Aphis glycines</name>
    <name type="common">Soybean aphid</name>
    <dbReference type="NCBI Taxonomy" id="307491"/>
    <lineage>
        <taxon>Eukaryota</taxon>
        <taxon>Metazoa</taxon>
        <taxon>Ecdysozoa</taxon>
        <taxon>Arthropoda</taxon>
        <taxon>Hexapoda</taxon>
        <taxon>Insecta</taxon>
        <taxon>Pterygota</taxon>
        <taxon>Neoptera</taxon>
        <taxon>Paraneoptera</taxon>
        <taxon>Hemiptera</taxon>
        <taxon>Sternorrhyncha</taxon>
        <taxon>Aphidomorpha</taxon>
        <taxon>Aphidoidea</taxon>
        <taxon>Aphididae</taxon>
        <taxon>Aphidini</taxon>
        <taxon>Aphis</taxon>
        <taxon>Aphis</taxon>
    </lineage>
</organism>
<feature type="transmembrane region" description="Helical" evidence="1">
    <location>
        <begin position="154"/>
        <end position="177"/>
    </location>
</feature>
<reference evidence="2 3" key="1">
    <citation type="submission" date="2019-08" db="EMBL/GenBank/DDBJ databases">
        <title>The genome of the soybean aphid Biotype 1, its phylome, world population structure and adaptation to the North American continent.</title>
        <authorList>
            <person name="Giordano R."/>
            <person name="Donthu R.K."/>
            <person name="Hernandez A.G."/>
            <person name="Wright C.L."/>
            <person name="Zimin A.V."/>
        </authorList>
    </citation>
    <scope>NUCLEOTIDE SEQUENCE [LARGE SCALE GENOMIC DNA]</scope>
    <source>
        <tissue evidence="2">Whole aphids</tissue>
    </source>
</reference>
<keyword evidence="1" id="KW-1133">Transmembrane helix</keyword>
<proteinExistence type="predicted"/>
<keyword evidence="3" id="KW-1185">Reference proteome</keyword>
<keyword evidence="1" id="KW-0472">Membrane</keyword>
<gene>
    <name evidence="2" type="ORF">AGLY_014783</name>
</gene>
<dbReference type="AlphaFoldDB" id="A0A6G0T270"/>
<sequence length="205" mass="24142">MVIYQNTLKKHNKLNILFLRLSSNSGSLVITIANNRPAAAISDANSRKHCLINRQSQLSRVHIFLHTCSPAVDLWHQLIEVYFEQHFVSVKNSNSCIKRFLHNLKFLLYFYKPVNNNTTVRCCYVFVIVRYYNKYLQCHHVCKNRLRVCSDQKWIIFITFVNSIYFTSSNPFLFFLLRFCQNSFKSCISLTDLFLSDELLVKVPL</sequence>